<dbReference type="OMA" id="KHAHIEE"/>
<dbReference type="PANTHER" id="PTHR33499:SF42">
    <property type="entry name" value="TRANSPOSON PROTEIN, CACTA, EN_SPM SUB-CLASS"/>
    <property type="match status" value="1"/>
</dbReference>
<dbReference type="PANTHER" id="PTHR33499">
    <property type="entry name" value="OS12G0282400 PROTEIN-RELATED"/>
    <property type="match status" value="1"/>
</dbReference>
<feature type="compositionally biased region" description="Polar residues" evidence="1">
    <location>
        <begin position="90"/>
        <end position="107"/>
    </location>
</feature>
<reference evidence="2 3" key="1">
    <citation type="journal article" date="2014" name="Nat. Genet.">
        <title>Genome sequence of the hot pepper provides insights into the evolution of pungency in Capsicum species.</title>
        <authorList>
            <person name="Kim S."/>
            <person name="Park M."/>
            <person name="Yeom S.I."/>
            <person name="Kim Y.M."/>
            <person name="Lee J.M."/>
            <person name="Lee H.A."/>
            <person name="Seo E."/>
            <person name="Choi J."/>
            <person name="Cheong K."/>
            <person name="Kim K.T."/>
            <person name="Jung K."/>
            <person name="Lee G.W."/>
            <person name="Oh S.K."/>
            <person name="Bae C."/>
            <person name="Kim S.B."/>
            <person name="Lee H.Y."/>
            <person name="Kim S.Y."/>
            <person name="Kim M.S."/>
            <person name="Kang B.C."/>
            <person name="Jo Y.D."/>
            <person name="Yang H.B."/>
            <person name="Jeong H.J."/>
            <person name="Kang W.H."/>
            <person name="Kwon J.K."/>
            <person name="Shin C."/>
            <person name="Lim J.Y."/>
            <person name="Park J.H."/>
            <person name="Huh J.H."/>
            <person name="Kim J.S."/>
            <person name="Kim B.D."/>
            <person name="Cohen O."/>
            <person name="Paran I."/>
            <person name="Suh M.C."/>
            <person name="Lee S.B."/>
            <person name="Kim Y.K."/>
            <person name="Shin Y."/>
            <person name="Noh S.J."/>
            <person name="Park J."/>
            <person name="Seo Y.S."/>
            <person name="Kwon S.Y."/>
            <person name="Kim H.A."/>
            <person name="Park J.M."/>
            <person name="Kim H.J."/>
            <person name="Choi S.B."/>
            <person name="Bosland P.W."/>
            <person name="Reeves G."/>
            <person name="Jo S.H."/>
            <person name="Lee B.W."/>
            <person name="Cho H.T."/>
            <person name="Choi H.S."/>
            <person name="Lee M.S."/>
            <person name="Yu Y."/>
            <person name="Do Choi Y."/>
            <person name="Park B.S."/>
            <person name="van Deynze A."/>
            <person name="Ashrafi H."/>
            <person name="Hill T."/>
            <person name="Kim W.T."/>
            <person name="Pai H.S."/>
            <person name="Ahn H.K."/>
            <person name="Yeam I."/>
            <person name="Giovannoni J.J."/>
            <person name="Rose J.K."/>
            <person name="Sorensen I."/>
            <person name="Lee S.J."/>
            <person name="Kim R.W."/>
            <person name="Choi I.Y."/>
            <person name="Choi B.S."/>
            <person name="Lim J.S."/>
            <person name="Lee Y.H."/>
            <person name="Choi D."/>
        </authorList>
    </citation>
    <scope>NUCLEOTIDE SEQUENCE [LARGE SCALE GENOMIC DNA]</scope>
    <source>
        <strain evidence="3">cv. CM334</strain>
    </source>
</reference>
<evidence type="ECO:0000313" key="2">
    <source>
        <dbReference type="EMBL" id="PHT72760.1"/>
    </source>
</evidence>
<organism evidence="2 3">
    <name type="scientific">Capsicum annuum</name>
    <name type="common">Capsicum pepper</name>
    <dbReference type="NCBI Taxonomy" id="4072"/>
    <lineage>
        <taxon>Eukaryota</taxon>
        <taxon>Viridiplantae</taxon>
        <taxon>Streptophyta</taxon>
        <taxon>Embryophyta</taxon>
        <taxon>Tracheophyta</taxon>
        <taxon>Spermatophyta</taxon>
        <taxon>Magnoliopsida</taxon>
        <taxon>eudicotyledons</taxon>
        <taxon>Gunneridae</taxon>
        <taxon>Pentapetalae</taxon>
        <taxon>asterids</taxon>
        <taxon>lamiids</taxon>
        <taxon>Solanales</taxon>
        <taxon>Solanaceae</taxon>
        <taxon>Solanoideae</taxon>
        <taxon>Capsiceae</taxon>
        <taxon>Capsicum</taxon>
    </lineage>
</organism>
<protein>
    <submittedName>
        <fullName evidence="2">Uncharacterized protein</fullName>
    </submittedName>
</protein>
<dbReference type="EMBL" id="AYRZ02000009">
    <property type="protein sequence ID" value="PHT72760.1"/>
    <property type="molecule type" value="Genomic_DNA"/>
</dbReference>
<accession>A0A2G2YSN1</accession>
<evidence type="ECO:0000256" key="1">
    <source>
        <dbReference type="SAM" id="MobiDB-lite"/>
    </source>
</evidence>
<dbReference type="Proteomes" id="UP000222542">
    <property type="component" value="Unassembled WGS sequence"/>
</dbReference>
<feature type="region of interest" description="Disordered" evidence="1">
    <location>
        <begin position="88"/>
        <end position="107"/>
    </location>
</feature>
<evidence type="ECO:0000313" key="3">
    <source>
        <dbReference type="Proteomes" id="UP000222542"/>
    </source>
</evidence>
<gene>
    <name evidence="2" type="ORF">T459_23545</name>
</gene>
<proteinExistence type="predicted"/>
<dbReference type="AlphaFoldDB" id="A0A2G2YSN1"/>
<reference evidence="2 3" key="2">
    <citation type="journal article" date="2017" name="Genome Biol.">
        <title>New reference genome sequences of hot pepper reveal the massive evolution of plant disease-resistance genes by retroduplication.</title>
        <authorList>
            <person name="Kim S."/>
            <person name="Park J."/>
            <person name="Yeom S.I."/>
            <person name="Kim Y.M."/>
            <person name="Seo E."/>
            <person name="Kim K.T."/>
            <person name="Kim M.S."/>
            <person name="Lee J.M."/>
            <person name="Cheong K."/>
            <person name="Shin H.S."/>
            <person name="Kim S.B."/>
            <person name="Han K."/>
            <person name="Lee J."/>
            <person name="Park M."/>
            <person name="Lee H.A."/>
            <person name="Lee H.Y."/>
            <person name="Lee Y."/>
            <person name="Oh S."/>
            <person name="Lee J.H."/>
            <person name="Choi E."/>
            <person name="Choi E."/>
            <person name="Lee S.E."/>
            <person name="Jeon J."/>
            <person name="Kim H."/>
            <person name="Choi G."/>
            <person name="Song H."/>
            <person name="Lee J."/>
            <person name="Lee S.C."/>
            <person name="Kwon J.K."/>
            <person name="Lee H.Y."/>
            <person name="Koo N."/>
            <person name="Hong Y."/>
            <person name="Kim R.W."/>
            <person name="Kang W.H."/>
            <person name="Huh J.H."/>
            <person name="Kang B.C."/>
            <person name="Yang T.J."/>
            <person name="Lee Y.H."/>
            <person name="Bennetzen J.L."/>
            <person name="Choi D."/>
        </authorList>
    </citation>
    <scope>NUCLEOTIDE SEQUENCE [LARGE SCALE GENOMIC DNA]</scope>
    <source>
        <strain evidence="3">cv. CM334</strain>
    </source>
</reference>
<comment type="caution">
    <text evidence="2">The sequence shown here is derived from an EMBL/GenBank/DDBJ whole genome shotgun (WGS) entry which is preliminary data.</text>
</comment>
<sequence>MVNSKPSLSSTKIVEKCFGPQNYSHVVAFGGGVKSKDLKGGTSSKVELLSTLRSTQEEKNYLNGENKSLIGSLSTLEDKMKEIRRMKESFTAQQPQLRATTSPILTE</sequence>
<keyword evidence="3" id="KW-1185">Reference proteome</keyword>
<dbReference type="Gramene" id="PHT72760">
    <property type="protein sequence ID" value="PHT72760"/>
    <property type="gene ID" value="T459_23545"/>
</dbReference>
<name>A0A2G2YSN1_CAPAN</name>